<feature type="region of interest" description="Disordered" evidence="1">
    <location>
        <begin position="441"/>
        <end position="464"/>
    </location>
</feature>
<dbReference type="EMBL" id="CP048833">
    <property type="protein sequence ID" value="QJP08397.1"/>
    <property type="molecule type" value="Genomic_DNA"/>
</dbReference>
<proteinExistence type="predicted"/>
<sequence>MSDDPSIVSDDVQKMRAHWAIVSPLMGGTGAMRASGEALLPRWPAEDSEAYKCRLMTSTLLPAYSETVMNMGSRVFAEPIHLMDDVPERLKGYWQDIDQQGNSGTVFGRAWFEDALAKAISFVYVDYPQTPASEADGETIVTEADVITTGARPYAIHIRPEQVLGWKESGGQLLQFRYLECVYEDQGAFAQQAVEQVRVLEPGKWAIYRNDGKDAWTLYDEGASSLSYVPIVPFYTKRTGFLTGKPPLMELAYLNVKHWQSQSDQDTILHYARVPILFGAGFEQDHAIVIGGGTLAKNDNPDAKLTYVEHGGKAIEAGRDSLKDMIEEMRIAGAKLLRLENAAPKTAEQAQEDAAIEMSPLQMMSGQFEDAVAQMLQIMADYIGEAEGGHVQARGNFEIDYAPEATMPTLLSMAAQGKLSDETLFGEYQRRGVLSSELDWESEKERIESQGPALGMMGTGGGNG</sequence>
<organism evidence="3 4">
    <name type="scientific">Pseudomonas multiresinivorans</name>
    <dbReference type="NCBI Taxonomy" id="95301"/>
    <lineage>
        <taxon>Bacteria</taxon>
        <taxon>Pseudomonadati</taxon>
        <taxon>Pseudomonadota</taxon>
        <taxon>Gammaproteobacteria</taxon>
        <taxon>Pseudomonadales</taxon>
        <taxon>Pseudomonadaceae</taxon>
        <taxon>Pseudomonas</taxon>
    </lineage>
</organism>
<reference evidence="3 4" key="1">
    <citation type="submission" date="2020-02" db="EMBL/GenBank/DDBJ databases">
        <title>Complete genome sequence of Pseudomonas multiresinivorans ORNL1.</title>
        <authorList>
            <person name="Podar M."/>
        </authorList>
    </citation>
    <scope>NUCLEOTIDE SEQUENCE [LARGE SCALE GENOMIC DNA]</scope>
    <source>
        <strain evidence="4">populi</strain>
    </source>
</reference>
<gene>
    <name evidence="3" type="ORF">G4G71_11125</name>
</gene>
<feature type="domain" description="DUF4055" evidence="2">
    <location>
        <begin position="247"/>
        <end position="382"/>
    </location>
</feature>
<protein>
    <submittedName>
        <fullName evidence="3">DUF4055 domain-containing protein</fullName>
    </submittedName>
</protein>
<dbReference type="Pfam" id="PF13264">
    <property type="entry name" value="DUF4055"/>
    <property type="match status" value="1"/>
</dbReference>
<dbReference type="RefSeq" id="WP_169937616.1">
    <property type="nucleotide sequence ID" value="NZ_CP048833.1"/>
</dbReference>
<accession>A0A7Z3BK65</accession>
<dbReference type="AlphaFoldDB" id="A0A7Z3BK65"/>
<evidence type="ECO:0000259" key="2">
    <source>
        <dbReference type="Pfam" id="PF13264"/>
    </source>
</evidence>
<dbReference type="KEGG" id="pmui:G4G71_11125"/>
<dbReference type="InterPro" id="IPR025129">
    <property type="entry name" value="DUF4055"/>
</dbReference>
<name>A0A7Z3BK65_9PSED</name>
<evidence type="ECO:0000313" key="4">
    <source>
        <dbReference type="Proteomes" id="UP000502549"/>
    </source>
</evidence>
<keyword evidence="4" id="KW-1185">Reference proteome</keyword>
<evidence type="ECO:0000256" key="1">
    <source>
        <dbReference type="SAM" id="MobiDB-lite"/>
    </source>
</evidence>
<evidence type="ECO:0000313" key="3">
    <source>
        <dbReference type="EMBL" id="QJP08397.1"/>
    </source>
</evidence>
<dbReference type="Proteomes" id="UP000502549">
    <property type="component" value="Chromosome"/>
</dbReference>